<dbReference type="InterPro" id="IPR036412">
    <property type="entry name" value="HAD-like_sf"/>
</dbReference>
<dbReference type="EMBL" id="JAMKFE010000001">
    <property type="protein sequence ID" value="MCM5678018.1"/>
    <property type="molecule type" value="Genomic_DNA"/>
</dbReference>
<dbReference type="Proteomes" id="UP001165541">
    <property type="component" value="Unassembled WGS sequence"/>
</dbReference>
<proteinExistence type="predicted"/>
<dbReference type="NCBIfam" id="TIGR01490">
    <property type="entry name" value="HAD-SF-IB-hyp1"/>
    <property type="match status" value="1"/>
</dbReference>
<accession>A0ABT0YJC0</accession>
<organism evidence="4 5">
    <name type="scientific">Caldimonas mangrovi</name>
    <dbReference type="NCBI Taxonomy" id="2944811"/>
    <lineage>
        <taxon>Bacteria</taxon>
        <taxon>Pseudomonadati</taxon>
        <taxon>Pseudomonadota</taxon>
        <taxon>Betaproteobacteria</taxon>
        <taxon>Burkholderiales</taxon>
        <taxon>Sphaerotilaceae</taxon>
        <taxon>Caldimonas</taxon>
    </lineage>
</organism>
<protein>
    <submittedName>
        <fullName evidence="4">HAD-IB family hydrolase</fullName>
    </submittedName>
</protein>
<dbReference type="InterPro" id="IPR006385">
    <property type="entry name" value="HAD_hydro_SerB1"/>
</dbReference>
<dbReference type="InterPro" id="IPR023214">
    <property type="entry name" value="HAD_sf"/>
</dbReference>
<dbReference type="CDD" id="cd02612">
    <property type="entry name" value="HAD_PGPPase"/>
    <property type="match status" value="1"/>
</dbReference>
<evidence type="ECO:0000313" key="5">
    <source>
        <dbReference type="Proteomes" id="UP001165541"/>
    </source>
</evidence>
<evidence type="ECO:0000256" key="2">
    <source>
        <dbReference type="ARBA" id="ARBA00022801"/>
    </source>
</evidence>
<dbReference type="GO" id="GO:0016787">
    <property type="term" value="F:hydrolase activity"/>
    <property type="evidence" value="ECO:0007669"/>
    <property type="project" value="UniProtKB-KW"/>
</dbReference>
<keyword evidence="2 4" id="KW-0378">Hydrolase</keyword>
<gene>
    <name evidence="4" type="ORF">M8A51_00550</name>
</gene>
<comment type="caution">
    <text evidence="4">The sequence shown here is derived from an EMBL/GenBank/DDBJ whole genome shotgun (WGS) entry which is preliminary data.</text>
</comment>
<dbReference type="PANTHER" id="PTHR43344:SF13">
    <property type="entry name" value="PHOSPHATASE RV3661-RELATED"/>
    <property type="match status" value="1"/>
</dbReference>
<dbReference type="Pfam" id="PF12710">
    <property type="entry name" value="HAD"/>
    <property type="match status" value="1"/>
</dbReference>
<evidence type="ECO:0000313" key="4">
    <source>
        <dbReference type="EMBL" id="MCM5678018.1"/>
    </source>
</evidence>
<evidence type="ECO:0000256" key="3">
    <source>
        <dbReference type="ARBA" id="ARBA00022842"/>
    </source>
</evidence>
<dbReference type="PANTHER" id="PTHR43344">
    <property type="entry name" value="PHOSPHOSERINE PHOSPHATASE"/>
    <property type="match status" value="1"/>
</dbReference>
<dbReference type="Gene3D" id="3.40.50.1000">
    <property type="entry name" value="HAD superfamily/HAD-like"/>
    <property type="match status" value="1"/>
</dbReference>
<dbReference type="RefSeq" id="WP_251776139.1">
    <property type="nucleotide sequence ID" value="NZ_JAMKFE010000001.1"/>
</dbReference>
<reference evidence="4" key="1">
    <citation type="submission" date="2022-05" db="EMBL/GenBank/DDBJ databases">
        <title>Schlegelella sp. nov., isolated from mangrove soil.</title>
        <authorList>
            <person name="Liu Y."/>
            <person name="Ge X."/>
            <person name="Liu W."/>
        </authorList>
    </citation>
    <scope>NUCLEOTIDE SEQUENCE</scope>
    <source>
        <strain evidence="4">S2-27</strain>
    </source>
</reference>
<name>A0ABT0YJC0_9BURK</name>
<keyword evidence="5" id="KW-1185">Reference proteome</keyword>
<keyword evidence="3" id="KW-0460">Magnesium</keyword>
<dbReference type="InterPro" id="IPR050582">
    <property type="entry name" value="HAD-like_SerB"/>
</dbReference>
<evidence type="ECO:0000256" key="1">
    <source>
        <dbReference type="ARBA" id="ARBA00022723"/>
    </source>
</evidence>
<dbReference type="NCBIfam" id="TIGR01488">
    <property type="entry name" value="HAD-SF-IB"/>
    <property type="match status" value="1"/>
</dbReference>
<dbReference type="Gene3D" id="1.20.1440.100">
    <property type="entry name" value="SG protein - dephosphorylation function"/>
    <property type="match status" value="1"/>
</dbReference>
<keyword evidence="1" id="KW-0479">Metal-binding</keyword>
<dbReference type="SUPFAM" id="SSF56784">
    <property type="entry name" value="HAD-like"/>
    <property type="match status" value="1"/>
</dbReference>
<sequence length="234" mass="26494">MRGSATRNLCLFDLDHTLLPIDSDHAFGEFLVRIGWADAQEFRRGNDHYYAQYQAGRLDLDEYIDFSTRPWRGRPAEERAWVQQRFVAEVVRPNLKAAALDLVRTHQARGDLVAIVTATNEFVTTPIAEVFGVEHLLAVQLEHDEAGTITGRIRGVPSYQAGKVTRVDQWLASLGARWEDFGRTSFYSDSPNDLPLLERASEPVATNPSPALQETAEARGWRILKLFHDQEIHP</sequence>